<comment type="caution">
    <text evidence="1">The sequence shown here is derived from an EMBL/GenBank/DDBJ whole genome shotgun (WGS) entry which is preliminary data.</text>
</comment>
<keyword evidence="2" id="KW-1185">Reference proteome</keyword>
<organism evidence="1 2">
    <name type="scientific">Trichonephila clavipes</name>
    <name type="common">Golden silk orbweaver</name>
    <name type="synonym">Nephila clavipes</name>
    <dbReference type="NCBI Taxonomy" id="2585209"/>
    <lineage>
        <taxon>Eukaryota</taxon>
        <taxon>Metazoa</taxon>
        <taxon>Ecdysozoa</taxon>
        <taxon>Arthropoda</taxon>
        <taxon>Chelicerata</taxon>
        <taxon>Arachnida</taxon>
        <taxon>Araneae</taxon>
        <taxon>Araneomorphae</taxon>
        <taxon>Entelegynae</taxon>
        <taxon>Araneoidea</taxon>
        <taxon>Nephilidae</taxon>
        <taxon>Trichonephila</taxon>
    </lineage>
</organism>
<accession>A0A8X6VSM4</accession>
<evidence type="ECO:0000313" key="2">
    <source>
        <dbReference type="Proteomes" id="UP000887159"/>
    </source>
</evidence>
<dbReference type="EMBL" id="BMAU01021354">
    <property type="protein sequence ID" value="GFY20030.1"/>
    <property type="molecule type" value="Genomic_DNA"/>
</dbReference>
<reference evidence="1" key="1">
    <citation type="submission" date="2020-08" db="EMBL/GenBank/DDBJ databases">
        <title>Multicomponent nature underlies the extraordinary mechanical properties of spider dragline silk.</title>
        <authorList>
            <person name="Kono N."/>
            <person name="Nakamura H."/>
            <person name="Mori M."/>
            <person name="Yoshida Y."/>
            <person name="Ohtoshi R."/>
            <person name="Malay A.D."/>
            <person name="Moran D.A.P."/>
            <person name="Tomita M."/>
            <person name="Numata K."/>
            <person name="Arakawa K."/>
        </authorList>
    </citation>
    <scope>NUCLEOTIDE SEQUENCE</scope>
</reference>
<name>A0A8X6VSM4_TRICX</name>
<gene>
    <name evidence="1" type="ORF">TNCV_2147231</name>
</gene>
<evidence type="ECO:0000313" key="1">
    <source>
        <dbReference type="EMBL" id="GFY20030.1"/>
    </source>
</evidence>
<proteinExistence type="predicted"/>
<sequence>MSTGHVINRRLFSLRMSPGLASKSSVGIFLFGEKPELIFIHDTSVKEMHRDQAVSVFGAVSFKVNPQIYMSFPVEILKLTPTKTTFWMLMCDLMQGQ</sequence>
<dbReference type="AlphaFoldDB" id="A0A8X6VSM4"/>
<dbReference type="Proteomes" id="UP000887159">
    <property type="component" value="Unassembled WGS sequence"/>
</dbReference>
<protein>
    <submittedName>
        <fullName evidence="1">Uncharacterized protein</fullName>
    </submittedName>
</protein>